<evidence type="ECO:0000313" key="3">
    <source>
        <dbReference type="EMBL" id="KAK1932759.1"/>
    </source>
</evidence>
<reference evidence="3" key="2">
    <citation type="submission" date="2021-05" db="EMBL/GenBank/DDBJ databases">
        <authorList>
            <person name="Pain A."/>
        </authorList>
    </citation>
    <scope>NUCLEOTIDE SEQUENCE</scope>
    <source>
        <strain evidence="3">1802A</strain>
    </source>
</reference>
<gene>
    <name evidence="3" type="ORF">X943_000671</name>
</gene>
<feature type="compositionally biased region" description="Basic residues" evidence="2">
    <location>
        <begin position="66"/>
        <end position="75"/>
    </location>
</feature>
<reference evidence="3" key="1">
    <citation type="journal article" date="2014" name="Nucleic Acids Res.">
        <title>The evolutionary dynamics of variant antigen genes in Babesia reveal a history of genomic innovation underlying host-parasite interaction.</title>
        <authorList>
            <person name="Jackson A.P."/>
            <person name="Otto T.D."/>
            <person name="Darby A."/>
            <person name="Ramaprasad A."/>
            <person name="Xia D."/>
            <person name="Echaide I.E."/>
            <person name="Farber M."/>
            <person name="Gahlot S."/>
            <person name="Gamble J."/>
            <person name="Gupta D."/>
            <person name="Gupta Y."/>
            <person name="Jackson L."/>
            <person name="Malandrin L."/>
            <person name="Malas T.B."/>
            <person name="Moussa E."/>
            <person name="Nair M."/>
            <person name="Reid A.J."/>
            <person name="Sanders M."/>
            <person name="Sharma J."/>
            <person name="Tracey A."/>
            <person name="Quail M.A."/>
            <person name="Weir W."/>
            <person name="Wastling J.M."/>
            <person name="Hall N."/>
            <person name="Willadsen P."/>
            <person name="Lingelbach K."/>
            <person name="Shiels B."/>
            <person name="Tait A."/>
            <person name="Berriman M."/>
            <person name="Allred D.R."/>
            <person name="Pain A."/>
        </authorList>
    </citation>
    <scope>NUCLEOTIDE SEQUENCE</scope>
    <source>
        <strain evidence="3">1802A</strain>
    </source>
</reference>
<accession>A0AAD9G6M5</accession>
<feature type="compositionally biased region" description="Low complexity" evidence="2">
    <location>
        <begin position="32"/>
        <end position="47"/>
    </location>
</feature>
<organism evidence="3 4">
    <name type="scientific">Babesia divergens</name>
    <dbReference type="NCBI Taxonomy" id="32595"/>
    <lineage>
        <taxon>Eukaryota</taxon>
        <taxon>Sar</taxon>
        <taxon>Alveolata</taxon>
        <taxon>Apicomplexa</taxon>
        <taxon>Aconoidasida</taxon>
        <taxon>Piroplasmida</taxon>
        <taxon>Babesiidae</taxon>
        <taxon>Babesia</taxon>
    </lineage>
</organism>
<dbReference type="EMBL" id="JAHBMH010000073">
    <property type="protein sequence ID" value="KAK1932759.1"/>
    <property type="molecule type" value="Genomic_DNA"/>
</dbReference>
<evidence type="ECO:0000313" key="4">
    <source>
        <dbReference type="Proteomes" id="UP001195914"/>
    </source>
</evidence>
<dbReference type="Proteomes" id="UP001195914">
    <property type="component" value="Unassembled WGS sequence"/>
</dbReference>
<evidence type="ECO:0000256" key="1">
    <source>
        <dbReference type="SAM" id="Coils"/>
    </source>
</evidence>
<feature type="region of interest" description="Disordered" evidence="2">
    <location>
        <begin position="228"/>
        <end position="286"/>
    </location>
</feature>
<name>A0AAD9G6M5_BABDI</name>
<keyword evidence="4" id="KW-1185">Reference proteome</keyword>
<proteinExistence type="predicted"/>
<feature type="region of interest" description="Disordered" evidence="2">
    <location>
        <begin position="17"/>
        <end position="81"/>
    </location>
</feature>
<keyword evidence="1" id="KW-0175">Coiled coil</keyword>
<sequence length="286" mass="32299">MAAKVTETTPRLFCRTRSSQSENELSGGHIASSTSECSSSTCDTSGSRRVSGRHARVGTVRSPLHSLKRSMRPKAKQQSDPKNATVICTNCDAMRLQVTEANTQCYDQWISCIKVLEDMLQEKQKINDELQAAYYDQCRLLEHDKDVNAALKKEISMHAQTIMQLKEEIYNLRETLGQKDEYIEELSDEIAKLREKDKLHKKLSEIDRQTIEKLRCASAKKTGEECCMQSEPRQKRGLRRKTAHIGPASANIDKNRKSIGITDGNMSKSHLPEEVETPHSSMGEEV</sequence>
<feature type="coiled-coil region" evidence="1">
    <location>
        <begin position="113"/>
        <end position="203"/>
    </location>
</feature>
<comment type="caution">
    <text evidence="3">The sequence shown here is derived from an EMBL/GenBank/DDBJ whole genome shotgun (WGS) entry which is preliminary data.</text>
</comment>
<protein>
    <submittedName>
        <fullName evidence="3">Uncharacterized protein</fullName>
    </submittedName>
</protein>
<evidence type="ECO:0000256" key="2">
    <source>
        <dbReference type="SAM" id="MobiDB-lite"/>
    </source>
</evidence>
<dbReference type="AlphaFoldDB" id="A0AAD9G6M5"/>